<dbReference type="AlphaFoldDB" id="A0AAX4HTM7"/>
<accession>A0AAX4HTM7</accession>
<dbReference type="KEGG" id="psti:SOO65_06660"/>
<dbReference type="EMBL" id="CP139487">
    <property type="protein sequence ID" value="WPU66423.1"/>
    <property type="molecule type" value="Genomic_DNA"/>
</dbReference>
<dbReference type="Proteomes" id="UP001324634">
    <property type="component" value="Chromosome"/>
</dbReference>
<keyword evidence="2" id="KW-1185">Reference proteome</keyword>
<evidence type="ECO:0000313" key="2">
    <source>
        <dbReference type="Proteomes" id="UP001324634"/>
    </source>
</evidence>
<reference evidence="1 2" key="1">
    <citation type="submission" date="2023-11" db="EMBL/GenBank/DDBJ databases">
        <title>Peredibacter starrii A3.12.</title>
        <authorList>
            <person name="Mitchell R.J."/>
        </authorList>
    </citation>
    <scope>NUCLEOTIDE SEQUENCE [LARGE SCALE GENOMIC DNA]</scope>
    <source>
        <strain evidence="1 2">A3.12</strain>
    </source>
</reference>
<proteinExistence type="predicted"/>
<name>A0AAX4HTM7_9BACT</name>
<gene>
    <name evidence="1" type="ORF">SOO65_06660</name>
</gene>
<dbReference type="RefSeq" id="WP_321398614.1">
    <property type="nucleotide sequence ID" value="NZ_CP139487.1"/>
</dbReference>
<evidence type="ECO:0000313" key="1">
    <source>
        <dbReference type="EMBL" id="WPU66423.1"/>
    </source>
</evidence>
<protein>
    <submittedName>
        <fullName evidence="1">Uncharacterized protein</fullName>
    </submittedName>
</protein>
<sequence>MKNPELDPNKALDVIREIENMAGMPNFDLEQREDIQVKIRVNEQVGPAMFRPDPLIPGGYIANSLTIRAMRPDIFVLGESLEDFSAEIECACGKTLDVQFWKLCPFCAREIKP</sequence>
<organism evidence="1 2">
    <name type="scientific">Peredibacter starrii</name>
    <dbReference type="NCBI Taxonomy" id="28202"/>
    <lineage>
        <taxon>Bacteria</taxon>
        <taxon>Pseudomonadati</taxon>
        <taxon>Bdellovibrionota</taxon>
        <taxon>Bacteriovoracia</taxon>
        <taxon>Bacteriovoracales</taxon>
        <taxon>Bacteriovoracaceae</taxon>
        <taxon>Peredibacter</taxon>
    </lineage>
</organism>